<dbReference type="GO" id="GO:0004252">
    <property type="term" value="F:serine-type endopeptidase activity"/>
    <property type="evidence" value="ECO:0007669"/>
    <property type="project" value="InterPro"/>
</dbReference>
<name>A0A1Q3FRE8_CULTA</name>
<dbReference type="PRINTS" id="PR00722">
    <property type="entry name" value="CHYMOTRYPSIN"/>
</dbReference>
<dbReference type="CDD" id="cd00190">
    <property type="entry name" value="Tryp_SPc"/>
    <property type="match status" value="1"/>
</dbReference>
<protein>
    <submittedName>
        <fullName evidence="9">Putative trypsin-like serine protease</fullName>
    </submittedName>
</protein>
<reference evidence="9" key="1">
    <citation type="submission" date="2017-01" db="EMBL/GenBank/DDBJ databases">
        <title>A deep insight into the sialotranscriptome of adult male and female Cluex tarsalis mosquitoes.</title>
        <authorList>
            <person name="Ribeiro J.M."/>
            <person name="Moreira F."/>
            <person name="Bernard K.A."/>
            <person name="Calvo E."/>
        </authorList>
    </citation>
    <scope>NUCLEOTIDE SEQUENCE</scope>
    <source>
        <strain evidence="9">Kern County</strain>
        <tissue evidence="9">Salivary glands</tissue>
    </source>
</reference>
<keyword evidence="1 9" id="KW-0645">Protease</keyword>
<dbReference type="InterPro" id="IPR050430">
    <property type="entry name" value="Peptidase_S1"/>
</dbReference>
<feature type="chain" id="PRO_5012388367" evidence="7">
    <location>
        <begin position="20"/>
        <end position="320"/>
    </location>
</feature>
<dbReference type="InterPro" id="IPR001254">
    <property type="entry name" value="Trypsin_dom"/>
</dbReference>
<dbReference type="InterPro" id="IPR043504">
    <property type="entry name" value="Peptidase_S1_PA_chymotrypsin"/>
</dbReference>
<dbReference type="InterPro" id="IPR009003">
    <property type="entry name" value="Peptidase_S1_PA"/>
</dbReference>
<dbReference type="Pfam" id="PF00089">
    <property type="entry name" value="Trypsin"/>
    <property type="match status" value="1"/>
</dbReference>
<evidence type="ECO:0000259" key="8">
    <source>
        <dbReference type="PROSITE" id="PS50240"/>
    </source>
</evidence>
<dbReference type="PANTHER" id="PTHR24276:SF91">
    <property type="entry name" value="AT26814P-RELATED"/>
    <property type="match status" value="1"/>
</dbReference>
<proteinExistence type="inferred from homology"/>
<feature type="compositionally biased region" description="Low complexity" evidence="6">
    <location>
        <begin position="272"/>
        <end position="283"/>
    </location>
</feature>
<evidence type="ECO:0000256" key="6">
    <source>
        <dbReference type="SAM" id="MobiDB-lite"/>
    </source>
</evidence>
<keyword evidence="2" id="KW-0378">Hydrolase</keyword>
<evidence type="ECO:0000313" key="9">
    <source>
        <dbReference type="EMBL" id="JAV30154.1"/>
    </source>
</evidence>
<evidence type="ECO:0000256" key="5">
    <source>
        <dbReference type="ARBA" id="ARBA00024195"/>
    </source>
</evidence>
<feature type="compositionally biased region" description="Gly residues" evidence="6">
    <location>
        <begin position="284"/>
        <end position="297"/>
    </location>
</feature>
<evidence type="ECO:0000256" key="2">
    <source>
        <dbReference type="ARBA" id="ARBA00022801"/>
    </source>
</evidence>
<evidence type="ECO:0000256" key="7">
    <source>
        <dbReference type="SAM" id="SignalP"/>
    </source>
</evidence>
<evidence type="ECO:0000256" key="1">
    <source>
        <dbReference type="ARBA" id="ARBA00022670"/>
    </source>
</evidence>
<dbReference type="InterPro" id="IPR001314">
    <property type="entry name" value="Peptidase_S1A"/>
</dbReference>
<keyword evidence="7" id="KW-0732">Signal</keyword>
<feature type="region of interest" description="Disordered" evidence="6">
    <location>
        <begin position="270"/>
        <end position="300"/>
    </location>
</feature>
<dbReference type="AlphaFoldDB" id="A0A1Q3FRE8"/>
<dbReference type="PANTHER" id="PTHR24276">
    <property type="entry name" value="POLYSERASE-RELATED"/>
    <property type="match status" value="1"/>
</dbReference>
<dbReference type="GO" id="GO:0006508">
    <property type="term" value="P:proteolysis"/>
    <property type="evidence" value="ECO:0007669"/>
    <property type="project" value="UniProtKB-KW"/>
</dbReference>
<evidence type="ECO:0000256" key="3">
    <source>
        <dbReference type="ARBA" id="ARBA00022825"/>
    </source>
</evidence>
<sequence>MYRHLLQTVLCFYLWTSLCIDATTDVESRIVGGNNATSFVCSHTVAIRQVNRDFLCNGVLISPRDVLTAASCVYNGNTLRNASELQVVAGTIVNSASAPGAVRLSVAQFWLNPGHKPSTRTGDVALLRLNSSLATGGIASIAIAQLGTQLPAVNQTCSLCGWGSNTTTGSPATILQTISLNVQSSTSPNCTRAAGGAALPAHAICAGDPLQAGRGACTNDGGAPLVCNGALHGVLTNTGGCGGLHEVSVFADTVAHLAWIRNRTQTEAVVVPPGNNTNNNPGGNKPGGNKPGGGKPGGSAQASLQLGMMMIAVVTAFVLR</sequence>
<keyword evidence="3" id="KW-0720">Serine protease</keyword>
<dbReference type="EMBL" id="GFDL01004891">
    <property type="protein sequence ID" value="JAV30154.1"/>
    <property type="molecule type" value="Transcribed_RNA"/>
</dbReference>
<dbReference type="Gene3D" id="2.40.10.10">
    <property type="entry name" value="Trypsin-like serine proteases"/>
    <property type="match status" value="1"/>
</dbReference>
<feature type="signal peptide" evidence="7">
    <location>
        <begin position="1"/>
        <end position="19"/>
    </location>
</feature>
<dbReference type="SMART" id="SM00020">
    <property type="entry name" value="Tryp_SPc"/>
    <property type="match status" value="1"/>
</dbReference>
<feature type="domain" description="Peptidase S1" evidence="8">
    <location>
        <begin position="30"/>
        <end position="265"/>
    </location>
</feature>
<dbReference type="PROSITE" id="PS50240">
    <property type="entry name" value="TRYPSIN_DOM"/>
    <property type="match status" value="1"/>
</dbReference>
<keyword evidence="4" id="KW-1015">Disulfide bond</keyword>
<evidence type="ECO:0000256" key="4">
    <source>
        <dbReference type="ARBA" id="ARBA00023157"/>
    </source>
</evidence>
<dbReference type="SUPFAM" id="SSF50494">
    <property type="entry name" value="Trypsin-like serine proteases"/>
    <property type="match status" value="1"/>
</dbReference>
<accession>A0A1Q3FRE8</accession>
<comment type="similarity">
    <text evidence="5">Belongs to the peptidase S1 family. CLIP subfamily.</text>
</comment>
<organism evidence="9">
    <name type="scientific">Culex tarsalis</name>
    <name type="common">Encephalitis mosquito</name>
    <dbReference type="NCBI Taxonomy" id="7177"/>
    <lineage>
        <taxon>Eukaryota</taxon>
        <taxon>Metazoa</taxon>
        <taxon>Ecdysozoa</taxon>
        <taxon>Arthropoda</taxon>
        <taxon>Hexapoda</taxon>
        <taxon>Insecta</taxon>
        <taxon>Pterygota</taxon>
        <taxon>Neoptera</taxon>
        <taxon>Endopterygota</taxon>
        <taxon>Diptera</taxon>
        <taxon>Nematocera</taxon>
        <taxon>Culicoidea</taxon>
        <taxon>Culicidae</taxon>
        <taxon>Culicinae</taxon>
        <taxon>Culicini</taxon>
        <taxon>Culex</taxon>
        <taxon>Culex</taxon>
    </lineage>
</organism>